<dbReference type="Proteomes" id="UP000245934">
    <property type="component" value="Unassembled WGS sequence"/>
</dbReference>
<evidence type="ECO:0000313" key="2">
    <source>
        <dbReference type="Proteomes" id="UP000245934"/>
    </source>
</evidence>
<dbReference type="GeneID" id="97611063"/>
<name>A0A2V2NF84_9EURY</name>
<proteinExistence type="predicted"/>
<gene>
    <name evidence="1" type="ORF">DLD82_07475</name>
</gene>
<keyword evidence="2" id="KW-1185">Reference proteome</keyword>
<comment type="caution">
    <text evidence="1">The sequence shown here is derived from an EMBL/GenBank/DDBJ whole genome shotgun (WGS) entry which is preliminary data.</text>
</comment>
<reference evidence="1 2" key="1">
    <citation type="submission" date="2018-05" db="EMBL/GenBank/DDBJ databases">
        <title>Draft genome of Methanospirillum stamsii Pt1.</title>
        <authorList>
            <person name="Dueholm M.S."/>
            <person name="Nielsen P.H."/>
            <person name="Bakmann L.F."/>
            <person name="Otzen D.E."/>
        </authorList>
    </citation>
    <scope>NUCLEOTIDE SEQUENCE [LARGE SCALE GENOMIC DNA]</scope>
    <source>
        <strain evidence="1 2">Pt1</strain>
    </source>
</reference>
<protein>
    <submittedName>
        <fullName evidence="1">Uncharacterized protein</fullName>
    </submittedName>
</protein>
<accession>A0A2V2NF84</accession>
<dbReference type="OrthoDB" id="380145at2157"/>
<sequence length="105" mass="13092">MDRSFVFRSIYCPHTLEQCPLRRWQMNCLACDRYSRVRRMAYRGSVRWRRPVQLADALRLVRNEYQVFRHRKKSRAYYHRNREKILQKRREKKFPGLFRPEAVMA</sequence>
<evidence type="ECO:0000313" key="1">
    <source>
        <dbReference type="EMBL" id="PWR75048.1"/>
    </source>
</evidence>
<dbReference type="RefSeq" id="WP_109940479.1">
    <property type="nucleotide sequence ID" value="NZ_CP176366.1"/>
</dbReference>
<organism evidence="1 2">
    <name type="scientific">Methanospirillum stamsii</name>
    <dbReference type="NCBI Taxonomy" id="1277351"/>
    <lineage>
        <taxon>Archaea</taxon>
        <taxon>Methanobacteriati</taxon>
        <taxon>Methanobacteriota</taxon>
        <taxon>Stenosarchaea group</taxon>
        <taxon>Methanomicrobia</taxon>
        <taxon>Methanomicrobiales</taxon>
        <taxon>Methanospirillaceae</taxon>
        <taxon>Methanospirillum</taxon>
    </lineage>
</organism>
<dbReference type="AlphaFoldDB" id="A0A2V2NF84"/>
<dbReference type="EMBL" id="QGMZ01000014">
    <property type="protein sequence ID" value="PWR75048.1"/>
    <property type="molecule type" value="Genomic_DNA"/>
</dbReference>